<accession>A0ABD1T8X5</accession>
<keyword evidence="5" id="KW-0539">Nucleus</keyword>
<evidence type="ECO:0000256" key="1">
    <source>
        <dbReference type="ARBA" id="ARBA00004123"/>
    </source>
</evidence>
<evidence type="ECO:0000313" key="7">
    <source>
        <dbReference type="EMBL" id="KAL2509177.1"/>
    </source>
</evidence>
<evidence type="ECO:0000256" key="3">
    <source>
        <dbReference type="ARBA" id="ARBA00023125"/>
    </source>
</evidence>
<dbReference type="SUPFAM" id="SSF117856">
    <property type="entry name" value="AF0104/ALDC/Ptd012-like"/>
    <property type="match status" value="1"/>
</dbReference>
<protein>
    <submittedName>
        <fullName evidence="7">AT-hook motif nuclear-localized protein 24</fullName>
    </submittedName>
</protein>
<evidence type="ECO:0000256" key="4">
    <source>
        <dbReference type="ARBA" id="ARBA00023163"/>
    </source>
</evidence>
<keyword evidence="3" id="KW-0238">DNA-binding</keyword>
<dbReference type="PANTHER" id="PTHR31100">
    <property type="entry name" value="AT-HOOK MOTIF NUCLEAR-LOCALIZED PROTEIN 15"/>
    <property type="match status" value="1"/>
</dbReference>
<evidence type="ECO:0000259" key="6">
    <source>
        <dbReference type="PROSITE" id="PS51742"/>
    </source>
</evidence>
<proteinExistence type="predicted"/>
<dbReference type="PANTHER" id="PTHR31100:SF2">
    <property type="entry name" value="AT-HOOK MOTIF NUCLEAR-LOCALIZED PROTEIN 18-RELATED"/>
    <property type="match status" value="1"/>
</dbReference>
<dbReference type="PROSITE" id="PS51742">
    <property type="entry name" value="PPC"/>
    <property type="match status" value="1"/>
</dbReference>
<feature type="domain" description="PPC" evidence="6">
    <location>
        <begin position="27"/>
        <end position="165"/>
    </location>
</feature>
<gene>
    <name evidence="7" type="ORF">Fot_32824</name>
</gene>
<reference evidence="8" key="1">
    <citation type="submission" date="2024-07" db="EMBL/GenBank/DDBJ databases">
        <title>Two chromosome-level genome assemblies of Korean endemic species Abeliophyllum distichum and Forsythia ovata (Oleaceae).</title>
        <authorList>
            <person name="Jang H."/>
        </authorList>
    </citation>
    <scope>NUCLEOTIDE SEQUENCE [LARGE SCALE GENOMIC DNA]</scope>
</reference>
<dbReference type="GO" id="GO:0005634">
    <property type="term" value="C:nucleus"/>
    <property type="evidence" value="ECO:0007669"/>
    <property type="project" value="UniProtKB-SubCell"/>
</dbReference>
<sequence length="220" mass="23003">MTRRPRGKPSDSKNKAKPPIIITCDSANALRSHVMEVTDDCDIQGSVSTYANRRQRWVCILSASSTVNNVTLRQSSAPGSVVTLHGRFKILSFSGSFLPPPSSPAASGLTIYLAGGQGQVVGRNVVGPLFVSGPIVIMAASFHNAAYERLPLEDEEPPMAMDLSHLGLGSSASSLSNFGDSLMQPSLSHLGIGSSASSFSNFGDSLMQPSLSHLGIGSSA</sequence>
<evidence type="ECO:0000256" key="2">
    <source>
        <dbReference type="ARBA" id="ARBA00023015"/>
    </source>
</evidence>
<dbReference type="CDD" id="cd11378">
    <property type="entry name" value="DUF296"/>
    <property type="match status" value="1"/>
</dbReference>
<dbReference type="GO" id="GO:0003677">
    <property type="term" value="F:DNA binding"/>
    <property type="evidence" value="ECO:0007669"/>
    <property type="project" value="UniProtKB-KW"/>
</dbReference>
<evidence type="ECO:0000256" key="5">
    <source>
        <dbReference type="ARBA" id="ARBA00023242"/>
    </source>
</evidence>
<name>A0ABD1T8X5_9LAMI</name>
<dbReference type="AlphaFoldDB" id="A0ABD1T8X5"/>
<dbReference type="Proteomes" id="UP001604277">
    <property type="component" value="Unassembled WGS sequence"/>
</dbReference>
<dbReference type="InterPro" id="IPR014476">
    <property type="entry name" value="AHL15-29"/>
</dbReference>
<keyword evidence="8" id="KW-1185">Reference proteome</keyword>
<dbReference type="FunFam" id="3.30.1330.80:FF:000002">
    <property type="entry name" value="AT-hook motif nuclear-localized protein"/>
    <property type="match status" value="1"/>
</dbReference>
<comment type="subcellular location">
    <subcellularLocation>
        <location evidence="1">Nucleus</location>
    </subcellularLocation>
</comment>
<keyword evidence="4" id="KW-0804">Transcription</keyword>
<dbReference type="Gene3D" id="3.30.1330.80">
    <property type="entry name" value="Hypothetical protein, similar to alpha- acetolactate decarboxylase, domain 2"/>
    <property type="match status" value="1"/>
</dbReference>
<comment type="caution">
    <text evidence="7">The sequence shown here is derived from an EMBL/GenBank/DDBJ whole genome shotgun (WGS) entry which is preliminary data.</text>
</comment>
<dbReference type="EMBL" id="JBFOLJ010000009">
    <property type="protein sequence ID" value="KAL2509177.1"/>
    <property type="molecule type" value="Genomic_DNA"/>
</dbReference>
<dbReference type="InterPro" id="IPR005175">
    <property type="entry name" value="PPC_dom"/>
</dbReference>
<dbReference type="Pfam" id="PF03479">
    <property type="entry name" value="PCC"/>
    <property type="match status" value="1"/>
</dbReference>
<evidence type="ECO:0000313" key="8">
    <source>
        <dbReference type="Proteomes" id="UP001604277"/>
    </source>
</evidence>
<keyword evidence="2" id="KW-0805">Transcription regulation</keyword>
<organism evidence="7 8">
    <name type="scientific">Forsythia ovata</name>
    <dbReference type="NCBI Taxonomy" id="205694"/>
    <lineage>
        <taxon>Eukaryota</taxon>
        <taxon>Viridiplantae</taxon>
        <taxon>Streptophyta</taxon>
        <taxon>Embryophyta</taxon>
        <taxon>Tracheophyta</taxon>
        <taxon>Spermatophyta</taxon>
        <taxon>Magnoliopsida</taxon>
        <taxon>eudicotyledons</taxon>
        <taxon>Gunneridae</taxon>
        <taxon>Pentapetalae</taxon>
        <taxon>asterids</taxon>
        <taxon>lamiids</taxon>
        <taxon>Lamiales</taxon>
        <taxon>Oleaceae</taxon>
        <taxon>Forsythieae</taxon>
        <taxon>Forsythia</taxon>
    </lineage>
</organism>